<dbReference type="Proteomes" id="UP001392318">
    <property type="component" value="Unassembled WGS sequence"/>
</dbReference>
<reference evidence="1" key="1">
    <citation type="submission" date="2024-01" db="EMBL/GenBank/DDBJ databases">
        <title>The diversity of rhizobia nodulating Mimosa spp. in eleven states of Brazil covering several biomes is determined by host plant, location, and edaphic factors.</title>
        <authorList>
            <person name="Rouws L."/>
            <person name="Barauna A."/>
            <person name="Beukes C."/>
            <person name="De Faria S.M."/>
            <person name="Gross E."/>
            <person name="Dos Reis Junior F.B."/>
            <person name="Simon M."/>
            <person name="Maluk M."/>
            <person name="Odee D.W."/>
            <person name="Kenicer G."/>
            <person name="Young J.P.W."/>
            <person name="Reis V.M."/>
            <person name="Zilli J."/>
            <person name="James E.K."/>
        </authorList>
    </citation>
    <scope>NUCLEOTIDE SEQUENCE</scope>
    <source>
        <strain evidence="1">JPY452</strain>
    </source>
</reference>
<protein>
    <submittedName>
        <fullName evidence="1">Uncharacterized protein</fullName>
    </submittedName>
</protein>
<evidence type="ECO:0000313" key="1">
    <source>
        <dbReference type="EMBL" id="MEM5404111.1"/>
    </source>
</evidence>
<evidence type="ECO:0000313" key="2">
    <source>
        <dbReference type="Proteomes" id="UP001392318"/>
    </source>
</evidence>
<gene>
    <name evidence="1" type="ORF">VSR83_29455</name>
</gene>
<proteinExistence type="predicted"/>
<dbReference type="EMBL" id="JAYMRU010000026">
    <property type="protein sequence ID" value="MEM5404111.1"/>
    <property type="molecule type" value="Genomic_DNA"/>
</dbReference>
<name>A0ACC6RQV1_9BURK</name>
<comment type="caution">
    <text evidence="1">The sequence shown here is derived from an EMBL/GenBank/DDBJ whole genome shotgun (WGS) entry which is preliminary data.</text>
</comment>
<keyword evidence="2" id="KW-1185">Reference proteome</keyword>
<accession>A0ACC6RQV1</accession>
<organism evidence="1 2">
    <name type="scientific">Paraburkholderia unamae</name>
    <dbReference type="NCBI Taxonomy" id="219649"/>
    <lineage>
        <taxon>Bacteria</taxon>
        <taxon>Pseudomonadati</taxon>
        <taxon>Pseudomonadota</taxon>
        <taxon>Betaproteobacteria</taxon>
        <taxon>Burkholderiales</taxon>
        <taxon>Burkholderiaceae</taxon>
        <taxon>Paraburkholderia</taxon>
    </lineage>
</organism>
<sequence length="99" mass="10867">MCGINFEPGCACFRSQAEADAETARCDADAAIEHVLARLLRGEFVAAPDPMALMLYDLVRGEDVADFIVIARRSIAWWDSASGQHMRSLNEIARLRVAA</sequence>